<evidence type="ECO:0000313" key="2">
    <source>
        <dbReference type="EMBL" id="MFD0947266.1"/>
    </source>
</evidence>
<proteinExistence type="predicted"/>
<dbReference type="PANTHER" id="PTHR13504:SF38">
    <property type="entry name" value="FIDO DOMAIN-CONTAINING PROTEIN"/>
    <property type="match status" value="1"/>
</dbReference>
<name>A0ABW3H700_9SPHN</name>
<dbReference type="RefSeq" id="WP_264944979.1">
    <property type="nucleotide sequence ID" value="NZ_JAPDRA010000006.1"/>
</dbReference>
<dbReference type="SUPFAM" id="SSF140931">
    <property type="entry name" value="Fic-like"/>
    <property type="match status" value="1"/>
</dbReference>
<protein>
    <submittedName>
        <fullName evidence="2">Fic family protein</fullName>
    </submittedName>
</protein>
<dbReference type="InterPro" id="IPR036597">
    <property type="entry name" value="Fido-like_dom_sf"/>
</dbReference>
<evidence type="ECO:0000313" key="3">
    <source>
        <dbReference type="Proteomes" id="UP001596977"/>
    </source>
</evidence>
<dbReference type="Pfam" id="PF02661">
    <property type="entry name" value="Fic"/>
    <property type="match status" value="1"/>
</dbReference>
<dbReference type="InterPro" id="IPR003812">
    <property type="entry name" value="Fido"/>
</dbReference>
<accession>A0ABW3H700</accession>
<dbReference type="EMBL" id="JBHTJG010000006">
    <property type="protein sequence ID" value="MFD0947266.1"/>
    <property type="molecule type" value="Genomic_DNA"/>
</dbReference>
<evidence type="ECO:0000259" key="1">
    <source>
        <dbReference type="PROSITE" id="PS51459"/>
    </source>
</evidence>
<dbReference type="PROSITE" id="PS51459">
    <property type="entry name" value="FIDO"/>
    <property type="match status" value="1"/>
</dbReference>
<dbReference type="PANTHER" id="PTHR13504">
    <property type="entry name" value="FIDO DOMAIN-CONTAINING PROTEIN DDB_G0283145"/>
    <property type="match status" value="1"/>
</dbReference>
<dbReference type="Proteomes" id="UP001596977">
    <property type="component" value="Unassembled WGS sequence"/>
</dbReference>
<feature type="domain" description="Fido" evidence="1">
    <location>
        <begin position="129"/>
        <end position="306"/>
    </location>
</feature>
<gene>
    <name evidence="2" type="ORF">ACFQ1E_13030</name>
</gene>
<organism evidence="2 3">
    <name type="scientific">Sphingomonas canadensis</name>
    <dbReference type="NCBI Taxonomy" id="1219257"/>
    <lineage>
        <taxon>Bacteria</taxon>
        <taxon>Pseudomonadati</taxon>
        <taxon>Pseudomonadota</taxon>
        <taxon>Alphaproteobacteria</taxon>
        <taxon>Sphingomonadales</taxon>
        <taxon>Sphingomonadaceae</taxon>
        <taxon>Sphingomonas</taxon>
    </lineage>
</organism>
<dbReference type="Gene3D" id="1.10.3290.10">
    <property type="entry name" value="Fido-like domain"/>
    <property type="match status" value="1"/>
</dbReference>
<keyword evidence="3" id="KW-1185">Reference proteome</keyword>
<sequence length="412" mass="46365">MAIIWRKIGQIMPIIEDVQQIEPALLEEAIPTRITDLIADLTAAAAGLGRALHPRSAANLADAVRMMNTYYSNLIEGHNTRPRDIERALKGDFDNDKDRRNLQLEATAHIRLQAEIDALSVSGVLSEPASGDWLRSLHREFYKDAPKEMLVVRGAEGSKREIMMVPGEWRSSAEQDVEVGLHLPPSSERVAAFMEHFERRFRMERMGTGQRLIAMACAHHRFNYIHPFPDGNGRISRLMSYAMAHKAGIGAHGLWSISRGLARGLESRAEYKRYMQHADSPRQGDRDGRGNLSLAALTDFTEWFLKVCLDQITFMGGLFELGALARRLRRYADLQEWKPEAGDLLQEALMRGEFDRGDAPRITRLPERTARRVLKEVTDGGLLASDTEKGPVSLRFPAKSLDILFPALYPEA</sequence>
<reference evidence="3" key="1">
    <citation type="journal article" date="2019" name="Int. J. Syst. Evol. Microbiol.">
        <title>The Global Catalogue of Microorganisms (GCM) 10K type strain sequencing project: providing services to taxonomists for standard genome sequencing and annotation.</title>
        <authorList>
            <consortium name="The Broad Institute Genomics Platform"/>
            <consortium name="The Broad Institute Genome Sequencing Center for Infectious Disease"/>
            <person name="Wu L."/>
            <person name="Ma J."/>
        </authorList>
    </citation>
    <scope>NUCLEOTIDE SEQUENCE [LARGE SCALE GENOMIC DNA]</scope>
    <source>
        <strain evidence="3">CCUG 62982</strain>
    </source>
</reference>
<dbReference type="InterPro" id="IPR040198">
    <property type="entry name" value="Fido_containing"/>
</dbReference>
<comment type="caution">
    <text evidence="2">The sequence shown here is derived from an EMBL/GenBank/DDBJ whole genome shotgun (WGS) entry which is preliminary data.</text>
</comment>